<keyword evidence="2" id="KW-1185">Reference proteome</keyword>
<gene>
    <name evidence="1" type="ORF">DDZ16_20575</name>
</gene>
<reference evidence="1 2" key="1">
    <citation type="submission" date="2018-05" db="EMBL/GenBank/DDBJ databases">
        <title>Marinilabilia rubrum sp. nov., isolated from saltern sediment.</title>
        <authorList>
            <person name="Zhang R."/>
        </authorList>
    </citation>
    <scope>NUCLEOTIDE SEQUENCE [LARGE SCALE GENOMIC DNA]</scope>
    <source>
        <strain evidence="1 2">WTE16</strain>
    </source>
</reference>
<evidence type="ECO:0000313" key="2">
    <source>
        <dbReference type="Proteomes" id="UP000244956"/>
    </source>
</evidence>
<dbReference type="EMBL" id="QEWP01000051">
    <property type="protein sequence ID" value="PWD97478.1"/>
    <property type="molecule type" value="Genomic_DNA"/>
</dbReference>
<dbReference type="OrthoDB" id="886739at2"/>
<sequence length="135" mass="16069">MRLLFIFGFLLITIICFSQSREMTDELINKSNAIQLIFAETNDEAKKLAKQDIENGNLFLFIQSGIAPVVYSTDSIFENTYKVHYYEQGCTGPDYELMKEYNHMVFDYFFQIYEMEWKKTIRNDVIGLKNWKQDR</sequence>
<name>A0A2U2B340_9BACT</name>
<comment type="caution">
    <text evidence="1">The sequence shown here is derived from an EMBL/GenBank/DDBJ whole genome shotgun (WGS) entry which is preliminary data.</text>
</comment>
<organism evidence="1 2">
    <name type="scientific">Marinilabilia rubra</name>
    <dbReference type="NCBI Taxonomy" id="2162893"/>
    <lineage>
        <taxon>Bacteria</taxon>
        <taxon>Pseudomonadati</taxon>
        <taxon>Bacteroidota</taxon>
        <taxon>Bacteroidia</taxon>
        <taxon>Marinilabiliales</taxon>
        <taxon>Marinilabiliaceae</taxon>
        <taxon>Marinilabilia</taxon>
    </lineage>
</organism>
<dbReference type="Proteomes" id="UP000244956">
    <property type="component" value="Unassembled WGS sequence"/>
</dbReference>
<dbReference type="RefSeq" id="WP_109266361.1">
    <property type="nucleotide sequence ID" value="NZ_QEWP01000051.1"/>
</dbReference>
<accession>A0A2U2B340</accession>
<evidence type="ECO:0000313" key="1">
    <source>
        <dbReference type="EMBL" id="PWD97478.1"/>
    </source>
</evidence>
<protein>
    <submittedName>
        <fullName evidence="1">Uncharacterized protein</fullName>
    </submittedName>
</protein>
<proteinExistence type="predicted"/>
<dbReference type="AlphaFoldDB" id="A0A2U2B340"/>